<dbReference type="FunCoup" id="F1MD44">
    <property type="interactions" value="120"/>
</dbReference>
<dbReference type="GO" id="GO:0051537">
    <property type="term" value="F:2 iron, 2 sulfur cluster binding"/>
    <property type="evidence" value="ECO:0007669"/>
    <property type="project" value="UniProtKB-KW"/>
</dbReference>
<evidence type="ECO:0000256" key="1">
    <source>
        <dbReference type="ARBA" id="ARBA00022448"/>
    </source>
</evidence>
<dbReference type="UniPathway" id="UPA00628"/>
<keyword evidence="7" id="KW-0411">Iron-sulfur</keyword>
<dbReference type="SUPFAM" id="SSF50022">
    <property type="entry name" value="ISP domain"/>
    <property type="match status" value="1"/>
</dbReference>
<dbReference type="HOGENOM" id="CLU_034056_0_0_1"/>
<feature type="domain" description="Rieske" evidence="8">
    <location>
        <begin position="14"/>
        <end position="112"/>
    </location>
</feature>
<evidence type="ECO:0000313" key="10">
    <source>
        <dbReference type="Proteomes" id="UP000009136"/>
    </source>
</evidence>
<dbReference type="InterPro" id="IPR036922">
    <property type="entry name" value="Rieske_2Fe-2S_sf"/>
</dbReference>
<dbReference type="InterPro" id="IPR037339">
    <property type="entry name" value="CMP-Neu5Ac_hydroxylase_Rieske"/>
</dbReference>
<evidence type="ECO:0000256" key="6">
    <source>
        <dbReference type="ARBA" id="ARBA00023004"/>
    </source>
</evidence>
<dbReference type="Pfam" id="PF00355">
    <property type="entry name" value="Rieske"/>
    <property type="match status" value="1"/>
</dbReference>
<dbReference type="GO" id="GO:0005737">
    <property type="term" value="C:cytoplasm"/>
    <property type="evidence" value="ECO:0007669"/>
    <property type="project" value="UniProtKB-SubCell"/>
</dbReference>
<dbReference type="PANTHER" id="PTHR46522">
    <property type="entry name" value="CYTIDINE MONOPHOSPHATE-N-ACETYLNEURAMINIC ACID HYDROXYLASE"/>
    <property type="match status" value="1"/>
</dbReference>
<evidence type="ECO:0000256" key="7">
    <source>
        <dbReference type="ARBA" id="ARBA00023014"/>
    </source>
</evidence>
<dbReference type="STRING" id="9913.ENSBTAP00000073225"/>
<keyword evidence="2" id="KW-0001">2Fe-2S</keyword>
<dbReference type="PANTHER" id="PTHR46522:SF1">
    <property type="entry name" value="INACTIVE CYTIDINE MONOPHOSPHATE-N-ACETYLNEURAMINIC ACID HYDROXYLASE"/>
    <property type="match status" value="1"/>
</dbReference>
<name>F1MD44_BOVIN</name>
<reference evidence="9" key="3">
    <citation type="submission" date="2025-09" db="UniProtKB">
        <authorList>
            <consortium name="Ensembl"/>
        </authorList>
    </citation>
    <scope>IDENTIFICATION</scope>
    <source>
        <strain evidence="9">Hereford</strain>
    </source>
</reference>
<dbReference type="GO" id="GO:0030338">
    <property type="term" value="F:CMP-N-acetylneuraminate monooxygenase activity"/>
    <property type="evidence" value="ECO:0007669"/>
    <property type="project" value="UniProtKB-EC"/>
</dbReference>
<dbReference type="PROSITE" id="PS51296">
    <property type="entry name" value="RIESKE"/>
    <property type="match status" value="1"/>
</dbReference>
<reference evidence="9" key="1">
    <citation type="submission" date="2018-03" db="EMBL/GenBank/DDBJ databases">
        <title>ARS-UCD1.2.</title>
        <authorList>
            <person name="Rosen B.D."/>
            <person name="Bickhart D.M."/>
            <person name="Koren S."/>
            <person name="Schnabel R.D."/>
            <person name="Hall R."/>
            <person name="Zimin A."/>
            <person name="Dreischer C."/>
            <person name="Schultheiss S."/>
            <person name="Schroeder S.G."/>
            <person name="Elsik C.G."/>
            <person name="Couldrey C."/>
            <person name="Liu G.E."/>
            <person name="Van Tassell C.P."/>
            <person name="Phillippy A.M."/>
            <person name="Smith T.P.L."/>
            <person name="Medrano J.F."/>
        </authorList>
    </citation>
    <scope>NUCLEOTIDE SEQUENCE [LARGE SCALE GENOMIC DNA]</scope>
    <source>
        <strain evidence="9">Hereford</strain>
    </source>
</reference>
<keyword evidence="3" id="KW-0479">Metal-binding</keyword>
<dbReference type="GO" id="GO:0046872">
    <property type="term" value="F:metal ion binding"/>
    <property type="evidence" value="ECO:0007669"/>
    <property type="project" value="UniProtKB-KW"/>
</dbReference>
<accession>F1MD44</accession>
<keyword evidence="1" id="KW-0813">Transport</keyword>
<dbReference type="InterPro" id="IPR017941">
    <property type="entry name" value="Rieske_2Fe-2S"/>
</dbReference>
<dbReference type="Proteomes" id="UP000009136">
    <property type="component" value="Chromosome 23"/>
</dbReference>
<dbReference type="GeneTree" id="ENSGT00390000010830"/>
<dbReference type="GO" id="GO:0006054">
    <property type="term" value="P:N-acetylneuraminate metabolic process"/>
    <property type="evidence" value="ECO:0007669"/>
    <property type="project" value="UniProtKB-UniPathway"/>
</dbReference>
<dbReference type="eggNOG" id="ENOG502QR0M">
    <property type="taxonomic scope" value="Eukaryota"/>
</dbReference>
<dbReference type="Gene3D" id="2.102.10.10">
    <property type="entry name" value="Rieske [2Fe-2S] iron-sulphur domain"/>
    <property type="match status" value="1"/>
</dbReference>
<keyword evidence="6" id="KW-0408">Iron</keyword>
<dbReference type="Bgee" id="ENSBTAG00000003892">
    <property type="expression patterns" value="Expressed in ascending colon and 102 other cell types or tissues"/>
</dbReference>
<sequence length="464" mass="53635">MGSIEQTAELLLCLSPAEVANLKEGINFVRNKSTGKDYILYKSKSLLRACKNMCKHQGGLFIKDIEDLDGRSVRCTKHNWKLDVSTMKYINPPGSFCQDELVVEESKENELLLLELNPPNPWDSEPRSPEDLAFGEVQVDKNLRFMILMDGIHPEMDTCIIVEYKGHKILNTVDCTRPNGGRLPMKVDLMMSDFAGGASGFPMTFSGGKFTEEWKAQFIKTERKKLLNYKARLVKDLQPRIYCPFAGYFVESHPSDKYIKETNIKNDPDELNNLIKKNSDVLTWTPRPGATLDLGRMLKDPTDSKGIIEPPEGTKIYKDSWDFGPYLKILNAAVGDEIFRHSSWIKEYFTWAGFKDYNLVVRMIETDEDFSPFPGGYDYLVDFLDLSFPKERPSREHPFEEIRSRVDVIRHVVKNGLLWDDLYIGFQTRLQRDPDIYHHLFWNHFQIKLPLTPPDWKSFLMYCG</sequence>
<reference evidence="9" key="2">
    <citation type="submission" date="2025-08" db="UniProtKB">
        <authorList>
            <consortium name="Ensembl"/>
        </authorList>
    </citation>
    <scope>IDENTIFICATION</scope>
    <source>
        <strain evidence="9">Hereford</strain>
    </source>
</reference>
<keyword evidence="10" id="KW-1185">Reference proteome</keyword>
<gene>
    <name evidence="9" type="primary">CMAH</name>
</gene>
<dbReference type="CDD" id="cd03473">
    <property type="entry name" value="Rieske_CMP_Neu5Ac_hydrolase_N"/>
    <property type="match status" value="1"/>
</dbReference>
<dbReference type="PaxDb" id="9913-ENSBTAP00000005079"/>
<keyword evidence="4" id="KW-0249">Electron transport</keyword>
<protein>
    <recommendedName>
        <fullName evidence="8">Rieske domain-containing protein</fullName>
    </recommendedName>
</protein>
<evidence type="ECO:0000256" key="2">
    <source>
        <dbReference type="ARBA" id="ARBA00022714"/>
    </source>
</evidence>
<evidence type="ECO:0000259" key="8">
    <source>
        <dbReference type="PROSITE" id="PS51296"/>
    </source>
</evidence>
<dbReference type="AlphaFoldDB" id="F1MD44"/>
<evidence type="ECO:0000256" key="5">
    <source>
        <dbReference type="ARBA" id="ARBA00023002"/>
    </source>
</evidence>
<dbReference type="Ensembl" id="ENSBTAT00000005079.8">
    <property type="protein sequence ID" value="ENSBTAP00000005079.8"/>
    <property type="gene ID" value="ENSBTAG00000003892.8"/>
</dbReference>
<dbReference type="VEuPathDB" id="HostDB:ENSBTAG00000003892"/>
<evidence type="ECO:0000313" key="9">
    <source>
        <dbReference type="Ensembl" id="ENSBTAP00000005079.8"/>
    </source>
</evidence>
<evidence type="ECO:0000256" key="3">
    <source>
        <dbReference type="ARBA" id="ARBA00022723"/>
    </source>
</evidence>
<organism evidence="9 10">
    <name type="scientific">Bos taurus</name>
    <name type="common">Bovine</name>
    <dbReference type="NCBI Taxonomy" id="9913"/>
    <lineage>
        <taxon>Eukaryota</taxon>
        <taxon>Metazoa</taxon>
        <taxon>Chordata</taxon>
        <taxon>Craniata</taxon>
        <taxon>Vertebrata</taxon>
        <taxon>Euteleostomi</taxon>
        <taxon>Mammalia</taxon>
        <taxon>Eutheria</taxon>
        <taxon>Laurasiatheria</taxon>
        <taxon>Artiodactyla</taxon>
        <taxon>Ruminantia</taxon>
        <taxon>Pecora</taxon>
        <taxon>Bovidae</taxon>
        <taxon>Bovinae</taxon>
        <taxon>Bos</taxon>
    </lineage>
</organism>
<proteinExistence type="predicted"/>
<dbReference type="InterPro" id="IPR027033">
    <property type="entry name" value="Cnh"/>
</dbReference>
<evidence type="ECO:0000256" key="4">
    <source>
        <dbReference type="ARBA" id="ARBA00022982"/>
    </source>
</evidence>
<keyword evidence="5" id="KW-0560">Oxidoreductase</keyword>